<keyword evidence="2" id="KW-1185">Reference proteome</keyword>
<proteinExistence type="predicted"/>
<dbReference type="AlphaFoldDB" id="A0A561SA60"/>
<reference evidence="1 2" key="1">
    <citation type="submission" date="2019-06" db="EMBL/GenBank/DDBJ databases">
        <title>Sequencing the genomes of 1000 actinobacteria strains.</title>
        <authorList>
            <person name="Klenk H.-P."/>
        </authorList>
    </citation>
    <scope>NUCLEOTIDE SEQUENCE [LARGE SCALE GENOMIC DNA]</scope>
    <source>
        <strain evidence="1 2">DSM 44826</strain>
    </source>
</reference>
<name>A0A561SA60_9ACTN</name>
<dbReference type="RefSeq" id="WP_145911558.1">
    <property type="nucleotide sequence ID" value="NZ_BAAAMZ010000022.1"/>
</dbReference>
<accession>A0A561SA60</accession>
<dbReference type="EMBL" id="VIWT01000008">
    <property type="protein sequence ID" value="TWF71766.1"/>
    <property type="molecule type" value="Genomic_DNA"/>
</dbReference>
<gene>
    <name evidence="1" type="ORF">FHX73_18137</name>
</gene>
<sequence>MSGFPPPPTDDPGRALADPLVAQMQRLHNWLAVHRPVDLAAAREGESAVDVALRLMALLPGTEG</sequence>
<evidence type="ECO:0000313" key="2">
    <source>
        <dbReference type="Proteomes" id="UP000317940"/>
    </source>
</evidence>
<comment type="caution">
    <text evidence="1">The sequence shown here is derived from an EMBL/GenBank/DDBJ whole genome shotgun (WGS) entry which is preliminary data.</text>
</comment>
<protein>
    <submittedName>
        <fullName evidence="1">Uncharacterized protein</fullName>
    </submittedName>
</protein>
<dbReference type="Proteomes" id="UP000317940">
    <property type="component" value="Unassembled WGS sequence"/>
</dbReference>
<organism evidence="1 2">
    <name type="scientific">Kitasatospora viridis</name>
    <dbReference type="NCBI Taxonomy" id="281105"/>
    <lineage>
        <taxon>Bacteria</taxon>
        <taxon>Bacillati</taxon>
        <taxon>Actinomycetota</taxon>
        <taxon>Actinomycetes</taxon>
        <taxon>Kitasatosporales</taxon>
        <taxon>Streptomycetaceae</taxon>
        <taxon>Kitasatospora</taxon>
    </lineage>
</organism>
<evidence type="ECO:0000313" key="1">
    <source>
        <dbReference type="EMBL" id="TWF71766.1"/>
    </source>
</evidence>